<dbReference type="SUPFAM" id="SSF110849">
    <property type="entry name" value="ParB/Sulfiredoxin"/>
    <property type="match status" value="1"/>
</dbReference>
<dbReference type="InterPro" id="IPR037972">
    <property type="entry name" value="RepB_N"/>
</dbReference>
<dbReference type="SMART" id="SM00470">
    <property type="entry name" value="ParB"/>
    <property type="match status" value="1"/>
</dbReference>
<feature type="domain" description="ParB-like N-terminal" evidence="1">
    <location>
        <begin position="1"/>
        <end position="94"/>
    </location>
</feature>
<dbReference type="InterPro" id="IPR003115">
    <property type="entry name" value="ParB_N"/>
</dbReference>
<gene>
    <name evidence="2" type="ORF">MM415A04054_0002</name>
</gene>
<dbReference type="InterPro" id="IPR036086">
    <property type="entry name" value="ParB/Sulfiredoxin_sf"/>
</dbReference>
<proteinExistence type="predicted"/>
<protein>
    <recommendedName>
        <fullName evidence="1">ParB-like N-terminal domain-containing protein</fullName>
    </recommendedName>
</protein>
<name>A0A6M3JL93_9ZZZZ</name>
<dbReference type="Gene3D" id="3.90.1530.10">
    <property type="entry name" value="Conserved hypothetical protein from pyrococcus furiosus pfu- 392566-001, ParB domain"/>
    <property type="match status" value="1"/>
</dbReference>
<dbReference type="EMBL" id="MT141757">
    <property type="protein sequence ID" value="QJA70018.1"/>
    <property type="molecule type" value="Genomic_DNA"/>
</dbReference>
<evidence type="ECO:0000259" key="1">
    <source>
        <dbReference type="SMART" id="SM00470"/>
    </source>
</evidence>
<dbReference type="AlphaFoldDB" id="A0A6M3JL93"/>
<organism evidence="2">
    <name type="scientific">viral metagenome</name>
    <dbReference type="NCBI Taxonomy" id="1070528"/>
    <lineage>
        <taxon>unclassified sequences</taxon>
        <taxon>metagenomes</taxon>
        <taxon>organismal metagenomes</taxon>
    </lineage>
</organism>
<reference evidence="2" key="1">
    <citation type="submission" date="2020-03" db="EMBL/GenBank/DDBJ databases">
        <title>The deep terrestrial virosphere.</title>
        <authorList>
            <person name="Holmfeldt K."/>
            <person name="Nilsson E."/>
            <person name="Simone D."/>
            <person name="Lopez-Fernandez M."/>
            <person name="Wu X."/>
            <person name="de Brujin I."/>
            <person name="Lundin D."/>
            <person name="Andersson A."/>
            <person name="Bertilsson S."/>
            <person name="Dopson M."/>
        </authorList>
    </citation>
    <scope>NUCLEOTIDE SEQUENCE</scope>
    <source>
        <strain evidence="2">MM415A04054</strain>
    </source>
</reference>
<evidence type="ECO:0000313" key="2">
    <source>
        <dbReference type="EMBL" id="QJA70018.1"/>
    </source>
</evidence>
<sequence length="336" mass="38555">MKIKVKDILANPFRRIEKYTINEETVKFLMQSIEDVDFWSIVVRNHPTQKGKYEQAFGHHRIEAAKRLGLKEIEVQIVDLDNSKMIIAMANENVETNQSPSVINMTIEAIKDFLDCEFAKYDSWEEFRVNKSINPIFRLFESEPKFRTAKGQGVGQTTILKFLNGGRKEGQWKQWKIQQALDTLKLSKDNVIDREAIEEFETLSEAEKFKKAVVEEKIPKKQQKKLAKEIVNSGIGKRGIGEKVREAAVGKSYSEAKKKKVKEVIKGIPDIDEFVEKLANSCDSLASDLKKVIGFIDYVKSESVRNMYYGGLKRLKEVIEKSEKAGKKEITRSIDI</sequence>
<dbReference type="Pfam" id="PF02195">
    <property type="entry name" value="ParB_N"/>
    <property type="match status" value="1"/>
</dbReference>
<accession>A0A6M3JL93</accession>
<dbReference type="CDD" id="cd16405">
    <property type="entry name" value="RepB_like_N"/>
    <property type="match status" value="1"/>
</dbReference>